<dbReference type="VEuPathDB" id="VectorBase:GPPI003141"/>
<dbReference type="InterPro" id="IPR005549">
    <property type="entry name" value="Kinetochore_Nuf2_N"/>
</dbReference>
<evidence type="ECO:0000313" key="12">
    <source>
        <dbReference type="Proteomes" id="UP000092460"/>
    </source>
</evidence>
<dbReference type="AlphaFoldDB" id="A0A1B0ANQ0"/>
<evidence type="ECO:0000256" key="2">
    <source>
        <dbReference type="ARBA" id="ARBA00005498"/>
    </source>
</evidence>
<keyword evidence="12" id="KW-1185">Reference proteome</keyword>
<proteinExistence type="inferred from homology"/>
<organism evidence="11 12">
    <name type="scientific">Glossina palpalis gambiensis</name>
    <dbReference type="NCBI Taxonomy" id="67801"/>
    <lineage>
        <taxon>Eukaryota</taxon>
        <taxon>Metazoa</taxon>
        <taxon>Ecdysozoa</taxon>
        <taxon>Arthropoda</taxon>
        <taxon>Hexapoda</taxon>
        <taxon>Insecta</taxon>
        <taxon>Pterygota</taxon>
        <taxon>Neoptera</taxon>
        <taxon>Endopterygota</taxon>
        <taxon>Diptera</taxon>
        <taxon>Brachycera</taxon>
        <taxon>Muscomorpha</taxon>
        <taxon>Hippoboscoidea</taxon>
        <taxon>Glossinidae</taxon>
        <taxon>Glossina</taxon>
    </lineage>
</organism>
<keyword evidence="3" id="KW-0158">Chromosome</keyword>
<reference evidence="12" key="1">
    <citation type="submission" date="2015-01" db="EMBL/GenBank/DDBJ databases">
        <authorList>
            <person name="Aksoy S."/>
            <person name="Warren W."/>
            <person name="Wilson R.K."/>
        </authorList>
    </citation>
    <scope>NUCLEOTIDE SEQUENCE [LARGE SCALE GENOMIC DNA]</scope>
    <source>
        <strain evidence="12">IAEA</strain>
    </source>
</reference>
<feature type="coiled-coil region" evidence="9">
    <location>
        <begin position="177"/>
        <end position="372"/>
    </location>
</feature>
<name>A0A1B0ANQ0_9MUSC</name>
<dbReference type="EnsemblMetazoa" id="GPPI003141-RA">
    <property type="protein sequence ID" value="GPPI003141-PA"/>
    <property type="gene ID" value="GPPI003141"/>
</dbReference>
<evidence type="ECO:0000313" key="11">
    <source>
        <dbReference type="EnsemblMetazoa" id="GPPI003141-PA"/>
    </source>
</evidence>
<reference evidence="11" key="2">
    <citation type="submission" date="2020-05" db="UniProtKB">
        <authorList>
            <consortium name="EnsemblMetazoa"/>
        </authorList>
    </citation>
    <scope>IDENTIFICATION</scope>
    <source>
        <strain evidence="11">IAEA</strain>
    </source>
</reference>
<keyword evidence="7" id="KW-0131">Cell cycle</keyword>
<evidence type="ECO:0000256" key="1">
    <source>
        <dbReference type="ARBA" id="ARBA00004584"/>
    </source>
</evidence>
<dbReference type="Pfam" id="PF03800">
    <property type="entry name" value="Nuf2"/>
    <property type="match status" value="1"/>
</dbReference>
<dbReference type="EMBL" id="JXJN01000911">
    <property type="status" value="NOT_ANNOTATED_CDS"/>
    <property type="molecule type" value="Genomic_DNA"/>
</dbReference>
<evidence type="ECO:0000256" key="3">
    <source>
        <dbReference type="ARBA" id="ARBA00022454"/>
    </source>
</evidence>
<evidence type="ECO:0000256" key="8">
    <source>
        <dbReference type="ARBA" id="ARBA00023328"/>
    </source>
</evidence>
<comment type="subcellular location">
    <subcellularLocation>
        <location evidence="1">Chromosome</location>
        <location evidence="1">Centromere</location>
    </subcellularLocation>
</comment>
<accession>A0A1B0ANQ0</accession>
<sequence>MFKKENMDSWNAVFTECQLRSSDLSNPTEGFLTGVLVVYLKRFGYKIEPPSTMENNEYRLFRIKLVKQIDHMLKISNESYVFTYYDLIRPTPKKTSQMLCILLNYLFYYNMYKEEVFKMVGKPLNELQDLKARVEKTRCENERRQKDKNAELKQSIQMLNEGLSTSREELKTYVKKIGAKKGDIGKLEREIEELTEKRKQLQEDKNRLLNKVVSNDEFQELGKQIPQLENKLATLTKEQGHMESVLSKRNEDIKKLQEQSAELDELSRVFPKDLLTQLENSNKQLKNLQREAPFAESKNKLSDKDTKELKEAVEQLQAEYSAKKNELGNKRLEEEKKIADQQHVIKENEKTIKELEQREINLKCRIAEQRDIEKIIDDGIREIMIDSDE</sequence>
<dbReference type="GO" id="GO:0051301">
    <property type="term" value="P:cell division"/>
    <property type="evidence" value="ECO:0007669"/>
    <property type="project" value="UniProtKB-KW"/>
</dbReference>
<evidence type="ECO:0000256" key="4">
    <source>
        <dbReference type="ARBA" id="ARBA00022618"/>
    </source>
</evidence>
<keyword evidence="4" id="KW-0132">Cell division</keyword>
<keyword evidence="8" id="KW-0137">Centromere</keyword>
<dbReference type="InterPro" id="IPR038275">
    <property type="entry name" value="Nuf2_N_sf"/>
</dbReference>
<dbReference type="Gene3D" id="1.10.418.60">
    <property type="entry name" value="Ncd80 complex, Nuf2 subunit"/>
    <property type="match status" value="1"/>
</dbReference>
<evidence type="ECO:0000256" key="5">
    <source>
        <dbReference type="ARBA" id="ARBA00022776"/>
    </source>
</evidence>
<dbReference type="STRING" id="67801.A0A1B0ANQ0"/>
<feature type="domain" description="Kinetochore protein Nuf2 N-terminal" evidence="10">
    <location>
        <begin position="19"/>
        <end position="112"/>
    </location>
</feature>
<evidence type="ECO:0000256" key="6">
    <source>
        <dbReference type="ARBA" id="ARBA00023054"/>
    </source>
</evidence>
<evidence type="ECO:0000256" key="7">
    <source>
        <dbReference type="ARBA" id="ARBA00023306"/>
    </source>
</evidence>
<dbReference type="Proteomes" id="UP000092460">
    <property type="component" value="Unassembled WGS sequence"/>
</dbReference>
<dbReference type="GO" id="GO:0031262">
    <property type="term" value="C:Ndc80 complex"/>
    <property type="evidence" value="ECO:0007669"/>
    <property type="project" value="InterPro"/>
</dbReference>
<keyword evidence="6 9" id="KW-0175">Coiled coil</keyword>
<evidence type="ECO:0000256" key="9">
    <source>
        <dbReference type="SAM" id="Coils"/>
    </source>
</evidence>
<evidence type="ECO:0000259" key="10">
    <source>
        <dbReference type="Pfam" id="PF03800"/>
    </source>
</evidence>
<comment type="similarity">
    <text evidence="2">Belongs to the NUF2 family.</text>
</comment>
<keyword evidence="5" id="KW-0498">Mitosis</keyword>
<protein>
    <recommendedName>
        <fullName evidence="10">Kinetochore protein Nuf2 N-terminal domain-containing protein</fullName>
    </recommendedName>
</protein>